<dbReference type="Pfam" id="PF00989">
    <property type="entry name" value="PAS"/>
    <property type="match status" value="1"/>
</dbReference>
<dbReference type="GO" id="GO:0006355">
    <property type="term" value="P:regulation of DNA-templated transcription"/>
    <property type="evidence" value="ECO:0007669"/>
    <property type="project" value="InterPro"/>
</dbReference>
<organism evidence="2 3">
    <name type="scientific">SAR86 cluster bacterium</name>
    <dbReference type="NCBI Taxonomy" id="2030880"/>
    <lineage>
        <taxon>Bacteria</taxon>
        <taxon>Pseudomonadati</taxon>
        <taxon>Pseudomonadota</taxon>
        <taxon>Gammaproteobacteria</taxon>
        <taxon>SAR86 cluster</taxon>
    </lineage>
</organism>
<gene>
    <name evidence="2" type="ORF">COB20_05265</name>
</gene>
<reference evidence="3" key="1">
    <citation type="submission" date="2017-08" db="EMBL/GenBank/DDBJ databases">
        <title>A dynamic microbial community with high functional redundancy inhabits the cold, oxic subseafloor aquifer.</title>
        <authorList>
            <person name="Tully B.J."/>
            <person name="Wheat C.G."/>
            <person name="Glazer B.T."/>
            <person name="Huber J.A."/>
        </authorList>
    </citation>
    <scope>NUCLEOTIDE SEQUENCE [LARGE SCALE GENOMIC DNA]</scope>
</reference>
<evidence type="ECO:0000259" key="1">
    <source>
        <dbReference type="PROSITE" id="PS50112"/>
    </source>
</evidence>
<dbReference type="Gene3D" id="3.30.450.20">
    <property type="entry name" value="PAS domain"/>
    <property type="match status" value="1"/>
</dbReference>
<name>A0A2A4X9K3_9GAMM</name>
<feature type="domain" description="PAS" evidence="1">
    <location>
        <begin position="37"/>
        <end position="89"/>
    </location>
</feature>
<dbReference type="Proteomes" id="UP000218767">
    <property type="component" value="Unassembled WGS sequence"/>
</dbReference>
<comment type="caution">
    <text evidence="2">The sequence shown here is derived from an EMBL/GenBank/DDBJ whole genome shotgun (WGS) entry which is preliminary data.</text>
</comment>
<protein>
    <recommendedName>
        <fullName evidence="1">PAS domain-containing protein</fullName>
    </recommendedName>
</protein>
<dbReference type="InterPro" id="IPR013767">
    <property type="entry name" value="PAS_fold"/>
</dbReference>
<evidence type="ECO:0000313" key="3">
    <source>
        <dbReference type="Proteomes" id="UP000218767"/>
    </source>
</evidence>
<dbReference type="SMART" id="SM00091">
    <property type="entry name" value="PAS"/>
    <property type="match status" value="1"/>
</dbReference>
<dbReference type="AlphaFoldDB" id="A0A2A4X9K3"/>
<dbReference type="NCBIfam" id="TIGR00229">
    <property type="entry name" value="sensory_box"/>
    <property type="match status" value="1"/>
</dbReference>
<dbReference type="InterPro" id="IPR035965">
    <property type="entry name" value="PAS-like_dom_sf"/>
</dbReference>
<dbReference type="SUPFAM" id="SSF55785">
    <property type="entry name" value="PYP-like sensor domain (PAS domain)"/>
    <property type="match status" value="1"/>
</dbReference>
<dbReference type="EMBL" id="NVUL01000020">
    <property type="protein sequence ID" value="PCI79194.1"/>
    <property type="molecule type" value="Genomic_DNA"/>
</dbReference>
<accession>A0A2A4X9K3</accession>
<dbReference type="PROSITE" id="PS50112">
    <property type="entry name" value="PAS"/>
    <property type="match status" value="1"/>
</dbReference>
<sequence length="144" mass="16295">MTLDVLIFPILVSALVLAEIENAHSQVTTLLKERTRSEAEQRFILDNSVDIILTVSNAGLLLSWNKKAENVFGYTNAQTIKKMYIDELFSGNYWHKNVDQETALSATMERIDGKTFPVEARMKTIIDDSGTHTIYVIRDGELET</sequence>
<proteinExistence type="predicted"/>
<evidence type="ECO:0000313" key="2">
    <source>
        <dbReference type="EMBL" id="PCI79194.1"/>
    </source>
</evidence>
<dbReference type="InterPro" id="IPR000014">
    <property type="entry name" value="PAS"/>
</dbReference>